<gene>
    <name evidence="17" type="ORF">EUGRSUZ_J01511</name>
</gene>
<dbReference type="CDD" id="cd14066">
    <property type="entry name" value="STKc_IRAK"/>
    <property type="match status" value="1"/>
</dbReference>
<keyword evidence="11" id="KW-0325">Glycoprotein</keyword>
<evidence type="ECO:0000256" key="9">
    <source>
        <dbReference type="ARBA" id="ARBA00022989"/>
    </source>
</evidence>
<evidence type="ECO:0000313" key="17">
    <source>
        <dbReference type="EMBL" id="KCW52076.1"/>
    </source>
</evidence>
<dbReference type="InParanoid" id="A0A059AEK9"/>
<comment type="subcellular location">
    <subcellularLocation>
        <location evidence="1">Membrane</location>
        <topology evidence="1">Single-pass type I membrane protein</topology>
    </subcellularLocation>
</comment>
<feature type="signal peptide" evidence="15">
    <location>
        <begin position="1"/>
        <end position="24"/>
    </location>
</feature>
<dbReference type="GO" id="GO:0016020">
    <property type="term" value="C:membrane"/>
    <property type="evidence" value="ECO:0007669"/>
    <property type="project" value="UniProtKB-SubCell"/>
</dbReference>
<proteinExistence type="inferred from homology"/>
<evidence type="ECO:0000256" key="8">
    <source>
        <dbReference type="ARBA" id="ARBA00022840"/>
    </source>
</evidence>
<protein>
    <recommendedName>
        <fullName evidence="16">Protein kinase domain-containing protein</fullName>
    </recommendedName>
</protein>
<keyword evidence="5 15" id="KW-0732">Signal</keyword>
<evidence type="ECO:0000256" key="6">
    <source>
        <dbReference type="ARBA" id="ARBA00022741"/>
    </source>
</evidence>
<dbReference type="Pfam" id="PF00069">
    <property type="entry name" value="Pkinase"/>
    <property type="match status" value="1"/>
</dbReference>
<evidence type="ECO:0000256" key="2">
    <source>
        <dbReference type="ARBA" id="ARBA00022527"/>
    </source>
</evidence>
<evidence type="ECO:0000256" key="4">
    <source>
        <dbReference type="ARBA" id="ARBA00022692"/>
    </source>
</evidence>
<evidence type="ECO:0000256" key="10">
    <source>
        <dbReference type="ARBA" id="ARBA00023136"/>
    </source>
</evidence>
<dbReference type="PROSITE" id="PS00108">
    <property type="entry name" value="PROTEIN_KINASE_ST"/>
    <property type="match status" value="1"/>
</dbReference>
<evidence type="ECO:0000256" key="13">
    <source>
        <dbReference type="RuleBase" id="RU000304"/>
    </source>
</evidence>
<dbReference type="InterPro" id="IPR017441">
    <property type="entry name" value="Protein_kinase_ATP_BS"/>
</dbReference>
<dbReference type="InterPro" id="IPR045874">
    <property type="entry name" value="LRK10/LRL21-25-like"/>
</dbReference>
<reference evidence="17" key="1">
    <citation type="submission" date="2013-07" db="EMBL/GenBank/DDBJ databases">
        <title>The genome of Eucalyptus grandis.</title>
        <authorList>
            <person name="Schmutz J."/>
            <person name="Hayes R."/>
            <person name="Myburg A."/>
            <person name="Tuskan G."/>
            <person name="Grattapaglia D."/>
            <person name="Rokhsar D.S."/>
        </authorList>
    </citation>
    <scope>NUCLEOTIDE SEQUENCE</scope>
    <source>
        <tissue evidence="17">Leaf extractions</tissue>
    </source>
</reference>
<dbReference type="PROSITE" id="PS00107">
    <property type="entry name" value="PROTEIN_KINASE_ATP"/>
    <property type="match status" value="1"/>
</dbReference>
<evidence type="ECO:0000256" key="15">
    <source>
        <dbReference type="SAM" id="SignalP"/>
    </source>
</evidence>
<dbReference type="EMBL" id="KK198762">
    <property type="protein sequence ID" value="KCW52076.1"/>
    <property type="molecule type" value="Genomic_DNA"/>
</dbReference>
<keyword evidence="4" id="KW-0812">Transmembrane</keyword>
<dbReference type="InterPro" id="IPR011009">
    <property type="entry name" value="Kinase-like_dom_sf"/>
</dbReference>
<evidence type="ECO:0000256" key="11">
    <source>
        <dbReference type="ARBA" id="ARBA00023180"/>
    </source>
</evidence>
<dbReference type="InterPro" id="IPR000719">
    <property type="entry name" value="Prot_kinase_dom"/>
</dbReference>
<feature type="chain" id="PRO_5001572227" description="Protein kinase domain-containing protein" evidence="15">
    <location>
        <begin position="25"/>
        <end position="385"/>
    </location>
</feature>
<keyword evidence="2 13" id="KW-0723">Serine/threonine-protein kinase</keyword>
<dbReference type="eggNOG" id="KOG1187">
    <property type="taxonomic scope" value="Eukaryota"/>
</dbReference>
<evidence type="ECO:0000256" key="3">
    <source>
        <dbReference type="ARBA" id="ARBA00022679"/>
    </source>
</evidence>
<dbReference type="PANTHER" id="PTHR27009">
    <property type="entry name" value="RUST RESISTANCE KINASE LR10-RELATED"/>
    <property type="match status" value="1"/>
</dbReference>
<dbReference type="Gramene" id="KCW52076">
    <property type="protein sequence ID" value="KCW52076"/>
    <property type="gene ID" value="EUGRSUZ_J01511"/>
</dbReference>
<keyword evidence="8 12" id="KW-0067">ATP-binding</keyword>
<keyword evidence="9" id="KW-1133">Transmembrane helix</keyword>
<evidence type="ECO:0000259" key="16">
    <source>
        <dbReference type="PROSITE" id="PS50011"/>
    </source>
</evidence>
<organism evidence="17">
    <name type="scientific">Eucalyptus grandis</name>
    <name type="common">Flooded gum</name>
    <dbReference type="NCBI Taxonomy" id="71139"/>
    <lineage>
        <taxon>Eukaryota</taxon>
        <taxon>Viridiplantae</taxon>
        <taxon>Streptophyta</taxon>
        <taxon>Embryophyta</taxon>
        <taxon>Tracheophyta</taxon>
        <taxon>Spermatophyta</taxon>
        <taxon>Magnoliopsida</taxon>
        <taxon>eudicotyledons</taxon>
        <taxon>Gunneridae</taxon>
        <taxon>Pentapetalae</taxon>
        <taxon>rosids</taxon>
        <taxon>malvids</taxon>
        <taxon>Myrtales</taxon>
        <taxon>Myrtaceae</taxon>
        <taxon>Myrtoideae</taxon>
        <taxon>Eucalypteae</taxon>
        <taxon>Eucalyptus</taxon>
    </lineage>
</organism>
<dbReference type="GO" id="GO:0005524">
    <property type="term" value="F:ATP binding"/>
    <property type="evidence" value="ECO:0007669"/>
    <property type="project" value="UniProtKB-UniRule"/>
</dbReference>
<feature type="domain" description="Protein kinase" evidence="16">
    <location>
        <begin position="65"/>
        <end position="346"/>
    </location>
</feature>
<keyword evidence="10" id="KW-0472">Membrane</keyword>
<dbReference type="OMA" id="SICEEMS"/>
<keyword evidence="3" id="KW-0808">Transferase</keyword>
<evidence type="ECO:0000256" key="14">
    <source>
        <dbReference type="SAM" id="MobiDB-lite"/>
    </source>
</evidence>
<dbReference type="InterPro" id="IPR008271">
    <property type="entry name" value="Ser/Thr_kinase_AS"/>
</dbReference>
<dbReference type="GO" id="GO:0004674">
    <property type="term" value="F:protein serine/threonine kinase activity"/>
    <property type="evidence" value="ECO:0007669"/>
    <property type="project" value="UniProtKB-KW"/>
</dbReference>
<dbReference type="STRING" id="71139.A0A059AEK9"/>
<sequence>MLGLGSIVGMIFLVLCLMRKPTSKTVIFFWKKKSSGTYRMEAFLEKCGGFAPKQYSYKDVKKMTNSLRDKLGQGGYGSVYKGKLPDGSLVAVKILSESKGDGKEFLNEVASISRTSHVNIVTLLGFCSEGSKRALVYEFMPNGSLEKYIFAQDQATDVDHLGWEKIYQIAIGVAHGLEYLHRGCKSRILHLDIKPQNILLDEDFCPKISDFGLSKLSNRKESTMSMMGARGTVGYIAPEVFSRNFGVVSDKSDVYSFGMMILEMAGGRRNTEAGLTNSSEVYFPHWVHSRMTLEEDLNLQWNMNETGKEVAKKMIQVGLWCTQTYPGNRPSMDRVVDMLERRHEDLEVPPKPFPSSPASHINPATSTTLHSSQDSTKPLSHYSQD</sequence>
<dbReference type="SMART" id="SM00220">
    <property type="entry name" value="S_TKc"/>
    <property type="match status" value="1"/>
</dbReference>
<dbReference type="Gene3D" id="3.30.200.20">
    <property type="entry name" value="Phosphorylase Kinase, domain 1"/>
    <property type="match status" value="1"/>
</dbReference>
<dbReference type="AlphaFoldDB" id="A0A059AEK9"/>
<accession>A0A059AEK9</accession>
<dbReference type="PROSITE" id="PS50011">
    <property type="entry name" value="PROTEIN_KINASE_DOM"/>
    <property type="match status" value="1"/>
</dbReference>
<keyword evidence="6 12" id="KW-0547">Nucleotide-binding</keyword>
<evidence type="ECO:0000256" key="1">
    <source>
        <dbReference type="ARBA" id="ARBA00004479"/>
    </source>
</evidence>
<dbReference type="FunFam" id="3.30.200.20:FF:000178">
    <property type="entry name" value="serine/threonine-protein kinase PBS1-like"/>
    <property type="match status" value="1"/>
</dbReference>
<evidence type="ECO:0000256" key="5">
    <source>
        <dbReference type="ARBA" id="ARBA00022729"/>
    </source>
</evidence>
<feature type="binding site" evidence="12">
    <location>
        <position position="93"/>
    </location>
    <ligand>
        <name>ATP</name>
        <dbReference type="ChEBI" id="CHEBI:30616"/>
    </ligand>
</feature>
<feature type="region of interest" description="Disordered" evidence="14">
    <location>
        <begin position="345"/>
        <end position="385"/>
    </location>
</feature>
<dbReference type="Gene3D" id="1.10.510.10">
    <property type="entry name" value="Transferase(Phosphotransferase) domain 1"/>
    <property type="match status" value="1"/>
</dbReference>
<feature type="compositionally biased region" description="Polar residues" evidence="14">
    <location>
        <begin position="356"/>
        <end position="385"/>
    </location>
</feature>
<evidence type="ECO:0000256" key="12">
    <source>
        <dbReference type="PROSITE-ProRule" id="PRU10141"/>
    </source>
</evidence>
<comment type="similarity">
    <text evidence="13">Belongs to the protein kinase superfamily.</text>
</comment>
<dbReference type="SUPFAM" id="SSF56112">
    <property type="entry name" value="Protein kinase-like (PK-like)"/>
    <property type="match status" value="1"/>
</dbReference>
<evidence type="ECO:0000256" key="7">
    <source>
        <dbReference type="ARBA" id="ARBA00022777"/>
    </source>
</evidence>
<keyword evidence="7" id="KW-0418">Kinase</keyword>
<name>A0A059AEK9_EUCGR</name>
<dbReference type="FunFam" id="1.10.510.10:FF:000590">
    <property type="entry name" value="PR5-like receptor kinase"/>
    <property type="match status" value="1"/>
</dbReference>